<evidence type="ECO:0000259" key="6">
    <source>
        <dbReference type="PROSITE" id="PS50071"/>
    </source>
</evidence>
<gene>
    <name evidence="7" type="ORF">BT67DRAFT_277481</name>
</gene>
<dbReference type="Proteomes" id="UP001304895">
    <property type="component" value="Unassembled WGS sequence"/>
</dbReference>
<feature type="compositionally biased region" description="Basic and acidic residues" evidence="5">
    <location>
        <begin position="260"/>
        <end position="272"/>
    </location>
</feature>
<dbReference type="AlphaFoldDB" id="A0AAN6UMI3"/>
<dbReference type="GO" id="GO:0005634">
    <property type="term" value="C:nucleus"/>
    <property type="evidence" value="ECO:0007669"/>
    <property type="project" value="UniProtKB-SubCell"/>
</dbReference>
<feature type="region of interest" description="Disordered" evidence="5">
    <location>
        <begin position="1"/>
        <end position="205"/>
    </location>
</feature>
<evidence type="ECO:0000256" key="5">
    <source>
        <dbReference type="SAM" id="MobiDB-lite"/>
    </source>
</evidence>
<protein>
    <recommendedName>
        <fullName evidence="6">Homeobox domain-containing protein</fullName>
    </recommendedName>
</protein>
<dbReference type="PANTHER" id="PTHR11850">
    <property type="entry name" value="HOMEOBOX PROTEIN TRANSCRIPTION FACTORS"/>
    <property type="match status" value="1"/>
</dbReference>
<name>A0AAN6UMI3_9PEZI</name>
<evidence type="ECO:0000313" key="8">
    <source>
        <dbReference type="Proteomes" id="UP001304895"/>
    </source>
</evidence>
<accession>A0AAN6UMI3</accession>
<feature type="compositionally biased region" description="Basic and acidic residues" evidence="5">
    <location>
        <begin position="79"/>
        <end position="96"/>
    </location>
</feature>
<keyword evidence="1 4" id="KW-0238">DNA-binding</keyword>
<feature type="compositionally biased region" description="Acidic residues" evidence="5">
    <location>
        <begin position="482"/>
        <end position="494"/>
    </location>
</feature>
<reference evidence="7" key="2">
    <citation type="submission" date="2023-05" db="EMBL/GenBank/DDBJ databases">
        <authorList>
            <consortium name="Lawrence Berkeley National Laboratory"/>
            <person name="Steindorff A."/>
            <person name="Hensen N."/>
            <person name="Bonometti L."/>
            <person name="Westerberg I."/>
            <person name="Brannstrom I.O."/>
            <person name="Guillou S."/>
            <person name="Cros-Aarteil S."/>
            <person name="Calhoun S."/>
            <person name="Haridas S."/>
            <person name="Kuo A."/>
            <person name="Mondo S."/>
            <person name="Pangilinan J."/>
            <person name="Riley R."/>
            <person name="Labutti K."/>
            <person name="Andreopoulos B."/>
            <person name="Lipzen A."/>
            <person name="Chen C."/>
            <person name="Yanf M."/>
            <person name="Daum C."/>
            <person name="Ng V."/>
            <person name="Clum A."/>
            <person name="Ohm R."/>
            <person name="Martin F."/>
            <person name="Silar P."/>
            <person name="Natvig D."/>
            <person name="Lalanne C."/>
            <person name="Gautier V."/>
            <person name="Ament-Velasquez S.L."/>
            <person name="Kruys A."/>
            <person name="Hutchinson M.I."/>
            <person name="Powell A.J."/>
            <person name="Barry K."/>
            <person name="Miller A.N."/>
            <person name="Grigoriev I.V."/>
            <person name="Debuchy R."/>
            <person name="Gladieux P."/>
            <person name="Thoren M.H."/>
            <person name="Johannesson H."/>
        </authorList>
    </citation>
    <scope>NUCLEOTIDE SEQUENCE</scope>
    <source>
        <strain evidence="7">CBS 123565</strain>
    </source>
</reference>
<dbReference type="Gene3D" id="1.10.10.60">
    <property type="entry name" value="Homeodomain-like"/>
    <property type="match status" value="1"/>
</dbReference>
<keyword evidence="3 4" id="KW-0539">Nucleus</keyword>
<feature type="compositionally biased region" description="Polar residues" evidence="5">
    <location>
        <begin position="235"/>
        <end position="247"/>
    </location>
</feature>
<feature type="compositionally biased region" description="Basic and acidic residues" evidence="5">
    <location>
        <begin position="186"/>
        <end position="201"/>
    </location>
</feature>
<dbReference type="GO" id="GO:0003677">
    <property type="term" value="F:DNA binding"/>
    <property type="evidence" value="ECO:0007669"/>
    <property type="project" value="UniProtKB-UniRule"/>
</dbReference>
<comment type="caution">
    <text evidence="7">The sequence shown here is derived from an EMBL/GenBank/DDBJ whole genome shotgun (WGS) entry which is preliminary data.</text>
</comment>
<dbReference type="InterPro" id="IPR001356">
    <property type="entry name" value="HD"/>
</dbReference>
<comment type="subcellular location">
    <subcellularLocation>
        <location evidence="4">Nucleus</location>
    </subcellularLocation>
</comment>
<dbReference type="Pfam" id="PF05920">
    <property type="entry name" value="Homeobox_KN"/>
    <property type="match status" value="1"/>
</dbReference>
<keyword evidence="2 4" id="KW-0371">Homeobox</keyword>
<feature type="region of interest" description="Disordered" evidence="5">
    <location>
        <begin position="235"/>
        <end position="272"/>
    </location>
</feature>
<feature type="DNA-binding region" description="Homeobox" evidence="4">
    <location>
        <begin position="349"/>
        <end position="411"/>
    </location>
</feature>
<feature type="compositionally biased region" description="Polar residues" evidence="5">
    <location>
        <begin position="147"/>
        <end position="167"/>
    </location>
</feature>
<proteinExistence type="predicted"/>
<dbReference type="SMART" id="SM00389">
    <property type="entry name" value="HOX"/>
    <property type="match status" value="1"/>
</dbReference>
<reference evidence="7" key="1">
    <citation type="journal article" date="2023" name="Mol. Phylogenet. Evol.">
        <title>Genome-scale phylogeny and comparative genomics of the fungal order Sordariales.</title>
        <authorList>
            <person name="Hensen N."/>
            <person name="Bonometti L."/>
            <person name="Westerberg I."/>
            <person name="Brannstrom I.O."/>
            <person name="Guillou S."/>
            <person name="Cros-Aarteil S."/>
            <person name="Calhoun S."/>
            <person name="Haridas S."/>
            <person name="Kuo A."/>
            <person name="Mondo S."/>
            <person name="Pangilinan J."/>
            <person name="Riley R."/>
            <person name="LaButti K."/>
            <person name="Andreopoulos B."/>
            <person name="Lipzen A."/>
            <person name="Chen C."/>
            <person name="Yan M."/>
            <person name="Daum C."/>
            <person name="Ng V."/>
            <person name="Clum A."/>
            <person name="Steindorff A."/>
            <person name="Ohm R.A."/>
            <person name="Martin F."/>
            <person name="Silar P."/>
            <person name="Natvig D.O."/>
            <person name="Lalanne C."/>
            <person name="Gautier V."/>
            <person name="Ament-Velasquez S.L."/>
            <person name="Kruys A."/>
            <person name="Hutchinson M.I."/>
            <person name="Powell A.J."/>
            <person name="Barry K."/>
            <person name="Miller A.N."/>
            <person name="Grigoriev I.V."/>
            <person name="Debuchy R."/>
            <person name="Gladieux P."/>
            <person name="Hiltunen Thoren M."/>
            <person name="Johannesson H."/>
        </authorList>
    </citation>
    <scope>NUCLEOTIDE SEQUENCE</scope>
    <source>
        <strain evidence="7">CBS 123565</strain>
    </source>
</reference>
<dbReference type="InterPro" id="IPR009057">
    <property type="entry name" value="Homeodomain-like_sf"/>
</dbReference>
<evidence type="ECO:0000256" key="3">
    <source>
        <dbReference type="ARBA" id="ARBA00023242"/>
    </source>
</evidence>
<sequence length="544" mass="61790">MSAATMNSSWQRNEAPVRTTPREPIGPLPPIRQALPDFELRAPASTGSNTHSSTVSPTAGSWQGALLSPRDYVHSPTMDQRRRLSSEEGREERGGRDGQGSHVPRHYARPPTILFGNLELSTPFGDRERPSNPPRPHARGRSRDRSQNNSFSLRSIMNPLPTTTSTPVNPPDRLAPRPDLPSLGESSRRTFRPEPTPERPQLRVQSADAEYAEYRRYNWASPSAADQRLLQYRPSPQQHYDPQQPRAQSFPDYFPPMDRSSLDRPHYDRPASDYAYYDRPHYSRPASDHAYWGGPPYEHNLYQPRSRPVQYQPFDRTPFFSTQNHGPSYSEYGRASEPNSLGTNGDNRPRRRRGNLPKETTDRLRVWFQAHLSHPYPSEDEKQEMMRQTGLQMNQISNWFINARRRQLPELLARAASLRGENPDTVSAIRIRGSNANAPARHHPTPEQPEPQRHAPQQPPRGGGVPPGSYTSPNPRKRPSPSDEDEDEDEDAAGDDGRTAQYRAAAFRREGLRPRYRGGVRRTSGDDYRGLRTLRDAAVARGHI</sequence>
<dbReference type="InterPro" id="IPR008422">
    <property type="entry name" value="KN_HD"/>
</dbReference>
<feature type="region of interest" description="Disordered" evidence="5">
    <location>
        <begin position="434"/>
        <end position="527"/>
    </location>
</feature>
<feature type="domain" description="Homeobox" evidence="6">
    <location>
        <begin position="347"/>
        <end position="410"/>
    </location>
</feature>
<feature type="compositionally biased region" description="Polar residues" evidence="5">
    <location>
        <begin position="45"/>
        <end position="61"/>
    </location>
</feature>
<dbReference type="InterPro" id="IPR050224">
    <property type="entry name" value="TALE_homeobox"/>
</dbReference>
<evidence type="ECO:0000256" key="2">
    <source>
        <dbReference type="ARBA" id="ARBA00023155"/>
    </source>
</evidence>
<organism evidence="7 8">
    <name type="scientific">Trichocladium antarcticum</name>
    <dbReference type="NCBI Taxonomy" id="1450529"/>
    <lineage>
        <taxon>Eukaryota</taxon>
        <taxon>Fungi</taxon>
        <taxon>Dikarya</taxon>
        <taxon>Ascomycota</taxon>
        <taxon>Pezizomycotina</taxon>
        <taxon>Sordariomycetes</taxon>
        <taxon>Sordariomycetidae</taxon>
        <taxon>Sordariales</taxon>
        <taxon>Chaetomiaceae</taxon>
        <taxon>Trichocladium</taxon>
    </lineage>
</organism>
<dbReference type="GO" id="GO:0006355">
    <property type="term" value="P:regulation of DNA-templated transcription"/>
    <property type="evidence" value="ECO:0007669"/>
    <property type="project" value="InterPro"/>
</dbReference>
<dbReference type="EMBL" id="MU853406">
    <property type="protein sequence ID" value="KAK4135460.1"/>
    <property type="molecule type" value="Genomic_DNA"/>
</dbReference>
<dbReference type="SUPFAM" id="SSF46689">
    <property type="entry name" value="Homeodomain-like"/>
    <property type="match status" value="1"/>
</dbReference>
<evidence type="ECO:0000313" key="7">
    <source>
        <dbReference type="EMBL" id="KAK4135460.1"/>
    </source>
</evidence>
<keyword evidence="8" id="KW-1185">Reference proteome</keyword>
<evidence type="ECO:0000256" key="4">
    <source>
        <dbReference type="PROSITE-ProRule" id="PRU00108"/>
    </source>
</evidence>
<feature type="region of interest" description="Disordered" evidence="5">
    <location>
        <begin position="309"/>
        <end position="361"/>
    </location>
</feature>
<dbReference type="CDD" id="cd00086">
    <property type="entry name" value="homeodomain"/>
    <property type="match status" value="1"/>
</dbReference>
<dbReference type="PROSITE" id="PS50071">
    <property type="entry name" value="HOMEOBOX_2"/>
    <property type="match status" value="1"/>
</dbReference>
<evidence type="ECO:0000256" key="1">
    <source>
        <dbReference type="ARBA" id="ARBA00023125"/>
    </source>
</evidence>
<feature type="compositionally biased region" description="Polar residues" evidence="5">
    <location>
        <begin position="1"/>
        <end position="12"/>
    </location>
</feature>